<dbReference type="AlphaFoldDB" id="A0A1F5MJF1"/>
<evidence type="ECO:0000313" key="3">
    <source>
        <dbReference type="Proteomes" id="UP000178017"/>
    </source>
</evidence>
<dbReference type="Proteomes" id="UP000178017">
    <property type="component" value="Unassembled WGS sequence"/>
</dbReference>
<keyword evidence="1" id="KW-0812">Transmembrane</keyword>
<organism evidence="2 3">
    <name type="scientific">Candidatus Daviesbacteria bacterium RIFCSPLOWO2_01_FULL_40_24</name>
    <dbReference type="NCBI Taxonomy" id="1797787"/>
    <lineage>
        <taxon>Bacteria</taxon>
        <taxon>Candidatus Daviesiibacteriota</taxon>
    </lineage>
</organism>
<dbReference type="InterPro" id="IPR017850">
    <property type="entry name" value="Alkaline_phosphatase_core_sf"/>
</dbReference>
<evidence type="ECO:0000313" key="2">
    <source>
        <dbReference type="EMBL" id="OGE65459.1"/>
    </source>
</evidence>
<dbReference type="Gene3D" id="3.40.720.10">
    <property type="entry name" value="Alkaline Phosphatase, subunit A"/>
    <property type="match status" value="1"/>
</dbReference>
<sequence length="529" mass="60907">MISRIFKLPFYPILIGIFLALSLFSLNINELEIRDLAQPLSISLFIVIILWTLINFLFLSRSRSAIVTTVISIFIFTYSRVHDLIELLFSPNSETQLLITYFLMTLLISLVVIYVVKKNTLKIPVITTVLNILALSLLVPPILTISLVHWERINRLIITSNLSYTIKLDSITNTPDIYYIVIDSYASNSSLKQFFQYENSEFTDYLKDKGFYVADQSQSNYPQTVLSLPSALNMKYVDELVKQVGLTSQDTVPLFEHGEKNQLVLYLISKSYKFFNFGAGGYFTEKNRFADFNYSYNNHNINISAITRLFLEQTLLNPLLSQLDCTVQSSFICIGSTNDRRDLYYYQLAHLKQVPLMAKEQGPKFVFVHSLLVHGPFVMNEKCEYLPLLVEKSKPWRENYRNAITCTNQLLKETIDDIIKNSVNPPIIILQSDEGTYPDRFRGTNIDLGYTDATADELKEKFGILNAYYLPDRNPDQLLYPSITPVNSFRVILNSYFGEDLPLIKDASYSPIHKKYPYNLFEVTTLLKN</sequence>
<feature type="transmembrane region" description="Helical" evidence="1">
    <location>
        <begin position="65"/>
        <end position="85"/>
    </location>
</feature>
<dbReference type="EMBL" id="MFDO01000018">
    <property type="protein sequence ID" value="OGE65459.1"/>
    <property type="molecule type" value="Genomic_DNA"/>
</dbReference>
<keyword evidence="1" id="KW-0472">Membrane</keyword>
<evidence type="ECO:0000256" key="1">
    <source>
        <dbReference type="SAM" id="Phobius"/>
    </source>
</evidence>
<protein>
    <recommendedName>
        <fullName evidence="4">Sulfatase N-terminal domain-containing protein</fullName>
    </recommendedName>
</protein>
<keyword evidence="1" id="KW-1133">Transmembrane helix</keyword>
<gene>
    <name evidence="2" type="ORF">A3B49_01050</name>
</gene>
<feature type="transmembrane region" description="Helical" evidence="1">
    <location>
        <begin position="128"/>
        <end position="150"/>
    </location>
</feature>
<comment type="caution">
    <text evidence="2">The sequence shown here is derived from an EMBL/GenBank/DDBJ whole genome shotgun (WGS) entry which is preliminary data.</text>
</comment>
<accession>A0A1F5MJF1</accession>
<feature type="transmembrane region" description="Helical" evidence="1">
    <location>
        <begin position="9"/>
        <end position="28"/>
    </location>
</feature>
<feature type="transmembrane region" description="Helical" evidence="1">
    <location>
        <begin position="97"/>
        <end position="116"/>
    </location>
</feature>
<feature type="transmembrane region" description="Helical" evidence="1">
    <location>
        <begin position="40"/>
        <end position="58"/>
    </location>
</feature>
<proteinExistence type="predicted"/>
<evidence type="ECO:0008006" key="4">
    <source>
        <dbReference type="Google" id="ProtNLM"/>
    </source>
</evidence>
<name>A0A1F5MJF1_9BACT</name>
<reference evidence="2 3" key="1">
    <citation type="journal article" date="2016" name="Nat. Commun.">
        <title>Thousands of microbial genomes shed light on interconnected biogeochemical processes in an aquifer system.</title>
        <authorList>
            <person name="Anantharaman K."/>
            <person name="Brown C.T."/>
            <person name="Hug L.A."/>
            <person name="Sharon I."/>
            <person name="Castelle C.J."/>
            <person name="Probst A.J."/>
            <person name="Thomas B.C."/>
            <person name="Singh A."/>
            <person name="Wilkins M.J."/>
            <person name="Karaoz U."/>
            <person name="Brodie E.L."/>
            <person name="Williams K.H."/>
            <person name="Hubbard S.S."/>
            <person name="Banfield J.F."/>
        </authorList>
    </citation>
    <scope>NUCLEOTIDE SEQUENCE [LARGE SCALE GENOMIC DNA]</scope>
</reference>